<feature type="domain" description="Isopropylmalate dehydrogenase-like" evidence="7">
    <location>
        <begin position="48"/>
        <end position="372"/>
    </location>
</feature>
<dbReference type="SMART" id="SM01329">
    <property type="entry name" value="Iso_dh"/>
    <property type="match status" value="1"/>
</dbReference>
<dbReference type="SUPFAM" id="SSF53659">
    <property type="entry name" value="Isocitrate/Isopropylmalate dehydrogenase-like"/>
    <property type="match status" value="1"/>
</dbReference>
<dbReference type="PROSITE" id="PS00470">
    <property type="entry name" value="IDH_IMDH"/>
    <property type="match status" value="1"/>
</dbReference>
<dbReference type="STRING" id="6198.A0A074ZZ26"/>
<dbReference type="Pfam" id="PF00180">
    <property type="entry name" value="Iso_dh"/>
    <property type="match status" value="1"/>
</dbReference>
<evidence type="ECO:0000259" key="7">
    <source>
        <dbReference type="SMART" id="SM01329"/>
    </source>
</evidence>
<evidence type="ECO:0000313" key="8">
    <source>
        <dbReference type="EMBL" id="KER31232.1"/>
    </source>
</evidence>
<dbReference type="PANTHER" id="PTHR11835">
    <property type="entry name" value="DECARBOXYLATING DEHYDROGENASES-ISOCITRATE, ISOPROPYLMALATE, TARTRATE"/>
    <property type="match status" value="1"/>
</dbReference>
<keyword evidence="9" id="KW-1185">Reference proteome</keyword>
<evidence type="ECO:0000256" key="5">
    <source>
        <dbReference type="ARBA" id="ARBA00023128"/>
    </source>
</evidence>
<dbReference type="InterPro" id="IPR019818">
    <property type="entry name" value="IsoCit/isopropylmalate_DH_CS"/>
</dbReference>
<dbReference type="FunFam" id="3.40.718.10:FF:000001">
    <property type="entry name" value="Isocitrate dehydrogenase [NAD] subunit, mitochondrial"/>
    <property type="match status" value="1"/>
</dbReference>
<keyword evidence="5 6" id="KW-0496">Mitochondrion</keyword>
<dbReference type="InterPro" id="IPR004434">
    <property type="entry name" value="Isocitrate_DH_NAD"/>
</dbReference>
<dbReference type="CTD" id="20316734"/>
<dbReference type="GO" id="GO:0000287">
    <property type="term" value="F:magnesium ion binding"/>
    <property type="evidence" value="ECO:0007669"/>
    <property type="project" value="UniProtKB-UniRule"/>
</dbReference>
<evidence type="ECO:0000256" key="2">
    <source>
        <dbReference type="ARBA" id="ARBA00007769"/>
    </source>
</evidence>
<dbReference type="GeneID" id="20316734"/>
<dbReference type="GO" id="GO:0016616">
    <property type="term" value="F:oxidoreductase activity, acting on the CH-OH group of donors, NAD or NADP as acceptor"/>
    <property type="evidence" value="ECO:0007669"/>
    <property type="project" value="InterPro"/>
</dbReference>
<evidence type="ECO:0000256" key="4">
    <source>
        <dbReference type="ARBA" id="ARBA00022946"/>
    </source>
</evidence>
<dbReference type="RefSeq" id="XP_009165073.1">
    <property type="nucleotide sequence ID" value="XM_009166809.1"/>
</dbReference>
<dbReference type="EMBL" id="KL596649">
    <property type="protein sequence ID" value="KER31232.1"/>
    <property type="molecule type" value="Genomic_DNA"/>
</dbReference>
<proteinExistence type="inferred from homology"/>
<accession>A0A074ZZ26</accession>
<dbReference type="GO" id="GO:0006102">
    <property type="term" value="P:isocitrate metabolic process"/>
    <property type="evidence" value="ECO:0007669"/>
    <property type="project" value="TreeGrafter"/>
</dbReference>
<comment type="similarity">
    <text evidence="2 6">Belongs to the isocitrate and isopropylmalate dehydrogenases family.</text>
</comment>
<gene>
    <name evidence="8" type="ORF">T265_02546</name>
</gene>
<keyword evidence="4 6" id="KW-0809">Transit peptide</keyword>
<sequence>MFGVHACVPEGAAGGDRPSPPITDDDVVYLASALNACSYATATLRKKTVTLIPGDGVWPELFLSVRNVFQEFGIPVEFEEVRLNGLSSVASDDLNFAIQSLNKTKVGLKGIIRTPVGRREVKTVNMILRRMLDLYANVVHVRSVPGIPNRHGPLDFAIIREQLEGEYSCLEHESVPGVVECLKIMTRYNCERIAKFAFDYAVRNNRTTVTAVHKANIMKLGDGLFLDTCQQVSKLYPHITFKSMIIDNCCMQLASRPKQFDVLVMPNLYGNIVDNLAAGLVGGAGVVPGVSYSHEIAVFEPGTRHSYAEASGRDIANPTAILLASCDLLRHVNLNEHAAKLESAIYKVVESGQVLTTDVGGRSTTSDFIEALLRQYRADARSNRDPTTSIPRLPRKS</sequence>
<dbReference type="GO" id="GO:0051287">
    <property type="term" value="F:NAD binding"/>
    <property type="evidence" value="ECO:0007669"/>
    <property type="project" value="UniProtKB-UniRule"/>
</dbReference>
<dbReference type="Proteomes" id="UP000054324">
    <property type="component" value="Unassembled WGS sequence"/>
</dbReference>
<dbReference type="OrthoDB" id="10261637at2759"/>
<evidence type="ECO:0000256" key="1">
    <source>
        <dbReference type="ARBA" id="ARBA00004173"/>
    </source>
</evidence>
<dbReference type="NCBIfam" id="TIGR00175">
    <property type="entry name" value="mito_nad_idh"/>
    <property type="match status" value="1"/>
</dbReference>
<name>A0A074ZZ26_OPIVI</name>
<comment type="subcellular location">
    <subcellularLocation>
        <location evidence="1 6">Mitochondrion</location>
    </subcellularLocation>
</comment>
<organism evidence="8 9">
    <name type="scientific">Opisthorchis viverrini</name>
    <name type="common">Southeast Asian liver fluke</name>
    <dbReference type="NCBI Taxonomy" id="6198"/>
    <lineage>
        <taxon>Eukaryota</taxon>
        <taxon>Metazoa</taxon>
        <taxon>Spiralia</taxon>
        <taxon>Lophotrochozoa</taxon>
        <taxon>Platyhelminthes</taxon>
        <taxon>Trematoda</taxon>
        <taxon>Digenea</taxon>
        <taxon>Opisthorchiida</taxon>
        <taxon>Opisthorchiata</taxon>
        <taxon>Opisthorchiidae</taxon>
        <taxon>Opisthorchis</taxon>
    </lineage>
</organism>
<evidence type="ECO:0000256" key="3">
    <source>
        <dbReference type="ARBA" id="ARBA00022532"/>
    </source>
</evidence>
<dbReference type="GO" id="GO:0006099">
    <property type="term" value="P:tricarboxylic acid cycle"/>
    <property type="evidence" value="ECO:0007669"/>
    <property type="project" value="UniProtKB-UniRule"/>
</dbReference>
<dbReference type="KEGG" id="ovi:T265_02546"/>
<dbReference type="PANTHER" id="PTHR11835:SF42">
    <property type="entry name" value="ISOCITRATE DEHYDROGENASE [NAD] SUBUNIT BETA, MITOCHONDRIAL"/>
    <property type="match status" value="1"/>
</dbReference>
<dbReference type="GO" id="GO:0005739">
    <property type="term" value="C:mitochondrion"/>
    <property type="evidence" value="ECO:0007669"/>
    <property type="project" value="UniProtKB-SubCell"/>
</dbReference>
<reference evidence="8 9" key="1">
    <citation type="submission" date="2013-11" db="EMBL/GenBank/DDBJ databases">
        <title>Opisthorchis viverrini - life in the bile duct.</title>
        <authorList>
            <person name="Young N.D."/>
            <person name="Nagarajan N."/>
            <person name="Lin S.J."/>
            <person name="Korhonen P.K."/>
            <person name="Jex A.R."/>
            <person name="Hall R.S."/>
            <person name="Safavi-Hemami H."/>
            <person name="Kaewkong W."/>
            <person name="Bertrand D."/>
            <person name="Gao S."/>
            <person name="Seet Q."/>
            <person name="Wongkham S."/>
            <person name="Teh B.T."/>
            <person name="Wongkham C."/>
            <person name="Intapan P.M."/>
            <person name="Maleewong W."/>
            <person name="Yang X."/>
            <person name="Hu M."/>
            <person name="Wang Z."/>
            <person name="Hofmann A."/>
            <person name="Sternberg P.W."/>
            <person name="Tan P."/>
            <person name="Wang J."/>
            <person name="Gasser R.B."/>
        </authorList>
    </citation>
    <scope>NUCLEOTIDE SEQUENCE [LARGE SCALE GENOMIC DNA]</scope>
</reference>
<protein>
    <recommendedName>
        <fullName evidence="6">Isocitrate dehydrogenase [NAD] subunit, mitochondrial</fullName>
    </recommendedName>
</protein>
<dbReference type="Gene3D" id="3.40.718.10">
    <property type="entry name" value="Isopropylmalate Dehydrogenase"/>
    <property type="match status" value="1"/>
</dbReference>
<keyword evidence="3 6" id="KW-0816">Tricarboxylic acid cycle</keyword>
<evidence type="ECO:0000256" key="6">
    <source>
        <dbReference type="RuleBase" id="RU361266"/>
    </source>
</evidence>
<evidence type="ECO:0000313" key="9">
    <source>
        <dbReference type="Proteomes" id="UP000054324"/>
    </source>
</evidence>
<dbReference type="InterPro" id="IPR024084">
    <property type="entry name" value="IsoPropMal-DH-like_dom"/>
</dbReference>
<dbReference type="AlphaFoldDB" id="A0A074ZZ26"/>